<gene>
    <name evidence="7" type="ORF">QJS04_geneDACA020837</name>
</gene>
<keyword evidence="2 5" id="KW-0732">Signal</keyword>
<evidence type="ECO:0000256" key="2">
    <source>
        <dbReference type="ARBA" id="ARBA00022729"/>
    </source>
</evidence>
<comment type="caution">
    <text evidence="7">The sequence shown here is derived from an EMBL/GenBank/DDBJ whole genome shotgun (WGS) entry which is preliminary data.</text>
</comment>
<evidence type="ECO:0000256" key="5">
    <source>
        <dbReference type="SAM" id="SignalP"/>
    </source>
</evidence>
<reference evidence="7" key="2">
    <citation type="submission" date="2023-06" db="EMBL/GenBank/DDBJ databases">
        <authorList>
            <person name="Ma L."/>
            <person name="Liu K.-W."/>
            <person name="Li Z."/>
            <person name="Hsiao Y.-Y."/>
            <person name="Qi Y."/>
            <person name="Fu T."/>
            <person name="Tang G."/>
            <person name="Zhang D."/>
            <person name="Sun W.-H."/>
            <person name="Liu D.-K."/>
            <person name="Li Y."/>
            <person name="Chen G.-Z."/>
            <person name="Liu X.-D."/>
            <person name="Liao X.-Y."/>
            <person name="Jiang Y.-T."/>
            <person name="Yu X."/>
            <person name="Hao Y."/>
            <person name="Huang J."/>
            <person name="Zhao X.-W."/>
            <person name="Ke S."/>
            <person name="Chen Y.-Y."/>
            <person name="Wu W.-L."/>
            <person name="Hsu J.-L."/>
            <person name="Lin Y.-F."/>
            <person name="Huang M.-D."/>
            <person name="Li C.-Y."/>
            <person name="Huang L."/>
            <person name="Wang Z.-W."/>
            <person name="Zhao X."/>
            <person name="Zhong W.-Y."/>
            <person name="Peng D.-H."/>
            <person name="Ahmad S."/>
            <person name="Lan S."/>
            <person name="Zhang J.-S."/>
            <person name="Tsai W.-C."/>
            <person name="Van De Peer Y."/>
            <person name="Liu Z.-J."/>
        </authorList>
    </citation>
    <scope>NUCLEOTIDE SEQUENCE</scope>
    <source>
        <strain evidence="7">SCP</strain>
        <tissue evidence="7">Leaves</tissue>
    </source>
</reference>
<comment type="similarity">
    <text evidence="1">Belongs to the plant LTP family.</text>
</comment>
<evidence type="ECO:0000313" key="8">
    <source>
        <dbReference type="Proteomes" id="UP001179952"/>
    </source>
</evidence>
<evidence type="ECO:0000256" key="1">
    <source>
        <dbReference type="ARBA" id="ARBA00009748"/>
    </source>
</evidence>
<evidence type="ECO:0000256" key="3">
    <source>
        <dbReference type="ARBA" id="ARBA00023157"/>
    </source>
</evidence>
<evidence type="ECO:0000259" key="6">
    <source>
        <dbReference type="SMART" id="SM00499"/>
    </source>
</evidence>
<evidence type="ECO:0000256" key="4">
    <source>
        <dbReference type="ARBA" id="ARBA00023180"/>
    </source>
</evidence>
<proteinExistence type="inferred from homology"/>
<name>A0AAV9BME3_ACOGR</name>
<evidence type="ECO:0000313" key="7">
    <source>
        <dbReference type="EMBL" id="KAK1277148.1"/>
    </source>
</evidence>
<reference evidence="7" key="1">
    <citation type="journal article" date="2023" name="Nat. Commun.">
        <title>Diploid and tetraploid genomes of Acorus and the evolution of monocots.</title>
        <authorList>
            <person name="Ma L."/>
            <person name="Liu K.W."/>
            <person name="Li Z."/>
            <person name="Hsiao Y.Y."/>
            <person name="Qi Y."/>
            <person name="Fu T."/>
            <person name="Tang G.D."/>
            <person name="Zhang D."/>
            <person name="Sun W.H."/>
            <person name="Liu D.K."/>
            <person name="Li Y."/>
            <person name="Chen G.Z."/>
            <person name="Liu X.D."/>
            <person name="Liao X.Y."/>
            <person name="Jiang Y.T."/>
            <person name="Yu X."/>
            <person name="Hao Y."/>
            <person name="Huang J."/>
            <person name="Zhao X.W."/>
            <person name="Ke S."/>
            <person name="Chen Y.Y."/>
            <person name="Wu W.L."/>
            <person name="Hsu J.L."/>
            <person name="Lin Y.F."/>
            <person name="Huang M.D."/>
            <person name="Li C.Y."/>
            <person name="Huang L."/>
            <person name="Wang Z.W."/>
            <person name="Zhao X."/>
            <person name="Zhong W.Y."/>
            <person name="Peng D.H."/>
            <person name="Ahmad S."/>
            <person name="Lan S."/>
            <person name="Zhang J.S."/>
            <person name="Tsai W.C."/>
            <person name="Van de Peer Y."/>
            <person name="Liu Z.J."/>
        </authorList>
    </citation>
    <scope>NUCLEOTIDE SEQUENCE</scope>
    <source>
        <strain evidence="7">SCP</strain>
    </source>
</reference>
<keyword evidence="8" id="KW-1185">Reference proteome</keyword>
<dbReference type="PANTHER" id="PTHR33044">
    <property type="entry name" value="BIFUNCTIONAL INHIBITOR/LIPID-TRANSFER PROTEIN/SEED STORAGE 2S ALBUMIN SUPERFAMILY PROTEIN-RELATED"/>
    <property type="match status" value="1"/>
</dbReference>
<keyword evidence="3" id="KW-1015">Disulfide bond</keyword>
<sequence length="179" mass="18438">MTSNTSPSALSIPLVLTALSLLIHPSVAPIAPECETSLLLLVPCAPFVQGSSAFPAQTCCTSVDGLADTRPECICALFNDTSDSSFPMMINRTLALRLPLLCKLTIASTSSCLGSLLPKAPTAPTNDSSSVDVSSATPPPPRVNLFFGKKNNGGRLEAKGVSSVMALVSVAALLLLPVL</sequence>
<organism evidence="7 8">
    <name type="scientific">Acorus gramineus</name>
    <name type="common">Dwarf sweet flag</name>
    <dbReference type="NCBI Taxonomy" id="55184"/>
    <lineage>
        <taxon>Eukaryota</taxon>
        <taxon>Viridiplantae</taxon>
        <taxon>Streptophyta</taxon>
        <taxon>Embryophyta</taxon>
        <taxon>Tracheophyta</taxon>
        <taxon>Spermatophyta</taxon>
        <taxon>Magnoliopsida</taxon>
        <taxon>Liliopsida</taxon>
        <taxon>Acoraceae</taxon>
        <taxon>Acorus</taxon>
    </lineage>
</organism>
<dbReference type="EMBL" id="JAUJYN010000002">
    <property type="protein sequence ID" value="KAK1277148.1"/>
    <property type="molecule type" value="Genomic_DNA"/>
</dbReference>
<accession>A0AAV9BME3</accession>
<dbReference type="Pfam" id="PF14368">
    <property type="entry name" value="LTP_2"/>
    <property type="match status" value="1"/>
</dbReference>
<dbReference type="InterPro" id="IPR016140">
    <property type="entry name" value="Bifunc_inhib/LTP/seed_store"/>
</dbReference>
<dbReference type="SMART" id="SM00499">
    <property type="entry name" value="AAI"/>
    <property type="match status" value="1"/>
</dbReference>
<dbReference type="AlphaFoldDB" id="A0AAV9BME3"/>
<dbReference type="InterPro" id="IPR043325">
    <property type="entry name" value="LTSS"/>
</dbReference>
<feature type="domain" description="Bifunctional inhibitor/plant lipid transfer protein/seed storage helical" evidence="6">
    <location>
        <begin position="34"/>
        <end position="112"/>
    </location>
</feature>
<protein>
    <recommendedName>
        <fullName evidence="6">Bifunctional inhibitor/plant lipid transfer protein/seed storage helical domain-containing protein</fullName>
    </recommendedName>
</protein>
<dbReference type="Proteomes" id="UP001179952">
    <property type="component" value="Unassembled WGS sequence"/>
</dbReference>
<keyword evidence="4" id="KW-0325">Glycoprotein</keyword>
<dbReference type="CDD" id="cd00010">
    <property type="entry name" value="AAI_LTSS"/>
    <property type="match status" value="1"/>
</dbReference>
<dbReference type="InterPro" id="IPR036312">
    <property type="entry name" value="Bifun_inhib/LTP/seed_sf"/>
</dbReference>
<feature type="signal peptide" evidence="5">
    <location>
        <begin position="1"/>
        <end position="28"/>
    </location>
</feature>
<feature type="chain" id="PRO_5043474156" description="Bifunctional inhibitor/plant lipid transfer protein/seed storage helical domain-containing protein" evidence="5">
    <location>
        <begin position="29"/>
        <end position="179"/>
    </location>
</feature>
<dbReference type="Gene3D" id="1.10.110.10">
    <property type="entry name" value="Plant lipid-transfer and hydrophobic proteins"/>
    <property type="match status" value="1"/>
</dbReference>
<dbReference type="SUPFAM" id="SSF47699">
    <property type="entry name" value="Bifunctional inhibitor/lipid-transfer protein/seed storage 2S albumin"/>
    <property type="match status" value="1"/>
</dbReference>